<dbReference type="AlphaFoldDB" id="A0AAX4PLR4"/>
<dbReference type="PANTHER" id="PTHR22767:SF2">
    <property type="entry name" value="N(ALPHA)-ACETYLTRANSFERASE 15_16, ISOFORM A"/>
    <property type="match status" value="1"/>
</dbReference>
<dbReference type="FunFam" id="1.25.40.1040:FF:000003">
    <property type="entry name" value="N-terminal acetyltransferase A, auxiliary subunit"/>
    <property type="match status" value="1"/>
</dbReference>
<keyword evidence="1" id="KW-0677">Repeat</keyword>
<feature type="region of interest" description="Disordered" evidence="4">
    <location>
        <begin position="193"/>
        <end position="218"/>
    </location>
</feature>
<organism evidence="5 6">
    <name type="scientific">Chloropicon roscoffensis</name>
    <dbReference type="NCBI Taxonomy" id="1461544"/>
    <lineage>
        <taxon>Eukaryota</taxon>
        <taxon>Viridiplantae</taxon>
        <taxon>Chlorophyta</taxon>
        <taxon>Chloropicophyceae</taxon>
        <taxon>Chloropicales</taxon>
        <taxon>Chloropicaceae</taxon>
        <taxon>Chloropicon</taxon>
    </lineage>
</organism>
<feature type="compositionally biased region" description="Basic and acidic residues" evidence="4">
    <location>
        <begin position="193"/>
        <end position="209"/>
    </location>
</feature>
<gene>
    <name evidence="5" type="ORF">HKI87_19g88410</name>
</gene>
<feature type="repeat" description="TPR" evidence="3">
    <location>
        <begin position="255"/>
        <end position="288"/>
    </location>
</feature>
<dbReference type="PIRSF" id="PIRSF000422">
    <property type="entry name" value="N-terminal-AcTrfase-A_aux_su"/>
    <property type="match status" value="1"/>
</dbReference>
<feature type="region of interest" description="Disordered" evidence="4">
    <location>
        <begin position="1"/>
        <end position="20"/>
    </location>
</feature>
<dbReference type="InterPro" id="IPR019734">
    <property type="entry name" value="TPR_rpt"/>
</dbReference>
<dbReference type="InterPro" id="IPR021183">
    <property type="entry name" value="NatA_aux_su"/>
</dbReference>
<name>A0AAX4PLR4_9CHLO</name>
<accession>A0AAX4PLR4</accession>
<dbReference type="PROSITE" id="PS50005">
    <property type="entry name" value="TPR"/>
    <property type="match status" value="2"/>
</dbReference>
<feature type="compositionally biased region" description="Basic and acidic residues" evidence="4">
    <location>
        <begin position="664"/>
        <end position="673"/>
    </location>
</feature>
<dbReference type="EMBL" id="CP151519">
    <property type="protein sequence ID" value="WZN67268.1"/>
    <property type="molecule type" value="Genomic_DNA"/>
</dbReference>
<feature type="repeat" description="TPR" evidence="3">
    <location>
        <begin position="91"/>
        <end position="124"/>
    </location>
</feature>
<evidence type="ECO:0000256" key="1">
    <source>
        <dbReference type="ARBA" id="ARBA00022737"/>
    </source>
</evidence>
<feature type="region of interest" description="Disordered" evidence="4">
    <location>
        <begin position="652"/>
        <end position="717"/>
    </location>
</feature>
<proteinExistence type="predicted"/>
<keyword evidence="6" id="KW-1185">Reference proteome</keyword>
<dbReference type="SUPFAM" id="SSF48452">
    <property type="entry name" value="TPR-like"/>
    <property type="match status" value="2"/>
</dbReference>
<evidence type="ECO:0000256" key="2">
    <source>
        <dbReference type="ARBA" id="ARBA00022803"/>
    </source>
</evidence>
<dbReference type="PANTHER" id="PTHR22767">
    <property type="entry name" value="N-TERMINAL ACETYLTRANSFERASE-RELATED"/>
    <property type="match status" value="1"/>
</dbReference>
<reference evidence="5 6" key="1">
    <citation type="submission" date="2024-03" db="EMBL/GenBank/DDBJ databases">
        <title>Complete genome sequence of the green alga Chloropicon roscoffensis RCC1871.</title>
        <authorList>
            <person name="Lemieux C."/>
            <person name="Pombert J.-F."/>
            <person name="Otis C."/>
            <person name="Turmel M."/>
        </authorList>
    </citation>
    <scope>NUCLEOTIDE SEQUENCE [LARGE SCALE GENOMIC DNA]</scope>
    <source>
        <strain evidence="5 6">RCC1871</strain>
    </source>
</reference>
<keyword evidence="2 3" id="KW-0802">TPR repeat</keyword>
<dbReference type="Gene3D" id="1.25.40.1010">
    <property type="match status" value="1"/>
</dbReference>
<evidence type="ECO:0000313" key="5">
    <source>
        <dbReference type="EMBL" id="WZN67268.1"/>
    </source>
</evidence>
<protein>
    <submittedName>
        <fullName evidence="5">Auxiliary subunit NAA15 of N-terminal acetyltransferase A complex</fullName>
    </submittedName>
</protein>
<feature type="compositionally biased region" description="Basic residues" evidence="4">
    <location>
        <begin position="674"/>
        <end position="684"/>
    </location>
</feature>
<dbReference type="GO" id="GO:0005737">
    <property type="term" value="C:cytoplasm"/>
    <property type="evidence" value="ECO:0007669"/>
    <property type="project" value="TreeGrafter"/>
</dbReference>
<evidence type="ECO:0000256" key="4">
    <source>
        <dbReference type="SAM" id="MobiDB-lite"/>
    </source>
</evidence>
<dbReference type="InterPro" id="IPR011990">
    <property type="entry name" value="TPR-like_helical_dom_sf"/>
</dbReference>
<dbReference type="Gene3D" id="1.25.40.1040">
    <property type="match status" value="1"/>
</dbReference>
<evidence type="ECO:0000313" key="6">
    <source>
        <dbReference type="Proteomes" id="UP001472866"/>
    </source>
</evidence>
<dbReference type="Pfam" id="PF12569">
    <property type="entry name" value="NatA_aux_su"/>
    <property type="match status" value="1"/>
</dbReference>
<dbReference type="SMART" id="SM00028">
    <property type="entry name" value="TPR"/>
    <property type="match status" value="5"/>
</dbReference>
<sequence length="956" mass="107583">MASSKAKAAGQTPEDRRQLPGKEQSLFRQIVRFYETKQYKKGLKCAEQILKKFPEHGETLSMKGLTLNCLDRKEEAYDYVKKGLRMDLRSHVCWHVFGLLYRSDHNYKEAIKCYLNALRLEKENLQILRDLSLLQIQMRDLNGFVNTRRQLLTLRPAQRTNWIAFAVAHHLVKNHDMCLQVIQAYEKTTAKDKDAAGGKDAAGEGDKGKAGGGEEEQFQTSEMVLYRARVMEEGGRLEEAIDLIREKDDDILDKLGAKEALGRMFLASGRNQEAEELYRGLIDKNPENTRYHDGLFRSLGLPALVKGAASSHLPKDARQKMATEYDALRRKHSKCVAFVRRVIDLHHCEDDGEGRAFVSAVDAYARPWLKKGVPSLFQSLKDLYEKRRNAELIEGLFEGYESSLRKSGTLGEGDSAEEMAPDVLVWVLAFLAQHYDRVGNIAKALEKCDAAIAHTPTVIELYTIKAKVMKHAGNLSSAALLSDHARQLDLADRYLNCHTVKYKLRAGDIDEANSLAVLFTKDNLPGNSKDDEKKKKEKPDPLQSLKNLHEMQCIWYEHELGSAHLRLAEKSDGNFESVGRALHKYRYILQHFDDMHEDQFDFHSYCLRKMTLRSYLDMLKFEDQIYAHPFYSKGAWGALRCYLRLHDDPPAKRREREAQEEEERVAKMAPNERKKYRAKQRKLQKQKEQAAAAAGDHAQDGANNSSGGQKPKDSRPFLVKEEEDAEKLLYTENPLEEASSLLKKLQEYQQDDPKLETQLLAFEWAMRSGKLLMALQAVRRALKIDGDSPGAHLCFVRLVLKSRGGCLEGTNKVVAGVMTSYIEKMLGGRALEAYAESYVAKAGSKSMLHALVGAEARGLASSLEGSALEDLLSSGVVGGDWFTEAHLAARTTTHTSCIEVHGRLAGVGSLGERWAEICARHFPYSSHFGGEKARALQGDPKSILGVQSALENLAIQ</sequence>
<dbReference type="Proteomes" id="UP001472866">
    <property type="component" value="Chromosome 19"/>
</dbReference>
<evidence type="ECO:0000256" key="3">
    <source>
        <dbReference type="PROSITE-ProRule" id="PRU00339"/>
    </source>
</evidence>